<dbReference type="Proteomes" id="UP000030753">
    <property type="component" value="Unassembled WGS sequence"/>
</dbReference>
<feature type="active site" description="Charge relay system" evidence="5">
    <location>
        <position position="668"/>
    </location>
</feature>
<comment type="similarity">
    <text evidence="1 5 6">Belongs to the peptidase S8 family.</text>
</comment>
<evidence type="ECO:0000256" key="4">
    <source>
        <dbReference type="ARBA" id="ARBA00022825"/>
    </source>
</evidence>
<proteinExistence type="inferred from homology"/>
<sequence>MNSSELSDDHLAWKLIRDLCSYHGRLCQRLVSRPLDRTTKRTDMMKWQTFQSLFDTSIRQIMENRDVEVIAEQQLREPIVSVQSSVQDFCALLDRLVNFELVSHNISVVQNEDTGTIYTNLSSLIKMLGKTSWDFEIVSEAGNALFKIRSIEEAAKAHQVAYRFKSLITTHVTQVELGHEQGATVTTSCRLQNELRGRKEKADQKEPWRIRKEMRDQTVRGLRSLFLGRSQSRAGCNGHSFLMRLPDWENFEEEKDETVLDLFLSTCADPEEWHAASCVVKSYCSLQHQPVCSFCEDLTYARSKSNVFLFTAGDRQLYMAPEDVKELQADRNHHPRASLHNIIESGCFTDTFTYIESIPEKRIPKFRRKQKRAIAAGLALCISLYLDSEYTLKAYDSKCVKLMSNDRDYSGNSAYVTPAINEVWKDEDFHSSMPIYSALATLLLEIECGFSQEGNSLEDIRRRVDFMLQGSMEEEREFEHRDAMIDIRDIMARTMYLEAIRDLLQFDLTYRNKSRYWTWRVLDTEGDAVGIIAREIIFKEVADKIRQTIDPRSLDIPKLADLKSEPYLQRDTRAGTLKRDKKSQIPIADKLQEGMRDSPVQLFDDREASPSPEDAGRADNFFRELYKWHDSCDAYLEKLTRESEVRGGQGQSIIPRSSHRRVRIAILDTGIDRENGAVQAGKLLGQLHPDDDRSWIGKDVQDSDGHGTRVAELILKTAPNADIYIGKVFTGSEVVTREAKNIAAAINYAVEEWKADIVSMSFGLQPLNSNDEELRVIYTDIRKAIEKASSTVFFGAAANHGGHAPRAFPAADPNVLCINASDGNGNDARINPNPVKGDFNFMTLGLAIDFGNLRGSGTSYAAPIAAGLAAHIIYVADCLLLLTDMARSCLRSRRGMRAMFELISVERDDHRFVVPWATLWQHRWHLDPIEVQRIEAVILKNRSLQH</sequence>
<dbReference type="PANTHER" id="PTHR43806:SF11">
    <property type="entry name" value="CEREVISIN-RELATED"/>
    <property type="match status" value="1"/>
</dbReference>
<name>W9HPM1_FUSOX</name>
<evidence type="ECO:0000259" key="8">
    <source>
        <dbReference type="Pfam" id="PF00082"/>
    </source>
</evidence>
<dbReference type="Pfam" id="PF24476">
    <property type="entry name" value="DUF7580"/>
    <property type="match status" value="1"/>
</dbReference>
<keyword evidence="7" id="KW-0472">Membrane</keyword>
<feature type="domain" description="Peptidase S8/S53" evidence="8">
    <location>
        <begin position="661"/>
        <end position="826"/>
    </location>
</feature>
<evidence type="ECO:0000313" key="11">
    <source>
        <dbReference type="Proteomes" id="UP000030753"/>
    </source>
</evidence>
<evidence type="ECO:0000259" key="9">
    <source>
        <dbReference type="Pfam" id="PF24476"/>
    </source>
</evidence>
<feature type="active site" description="Charge relay system" evidence="5">
    <location>
        <position position="706"/>
    </location>
</feature>
<feature type="transmembrane region" description="Helical" evidence="7">
    <location>
        <begin position="860"/>
        <end position="883"/>
    </location>
</feature>
<organism evidence="10 11">
    <name type="scientific">Fusarium oxysporum NRRL 32931</name>
    <dbReference type="NCBI Taxonomy" id="660029"/>
    <lineage>
        <taxon>Eukaryota</taxon>
        <taxon>Fungi</taxon>
        <taxon>Dikarya</taxon>
        <taxon>Ascomycota</taxon>
        <taxon>Pezizomycotina</taxon>
        <taxon>Sordariomycetes</taxon>
        <taxon>Hypocreomycetidae</taxon>
        <taxon>Hypocreales</taxon>
        <taxon>Nectriaceae</taxon>
        <taxon>Fusarium</taxon>
        <taxon>Fusarium oxysporum species complex</taxon>
    </lineage>
</organism>
<dbReference type="PRINTS" id="PR00723">
    <property type="entry name" value="SUBTILISIN"/>
</dbReference>
<keyword evidence="2 5" id="KW-0645">Protease</keyword>
<dbReference type="InterPro" id="IPR050131">
    <property type="entry name" value="Peptidase_S8_subtilisin-like"/>
</dbReference>
<reference evidence="10 11" key="1">
    <citation type="submission" date="2011-06" db="EMBL/GenBank/DDBJ databases">
        <title>The Genome Sequence of Fusarium oxysporum FOSC 3-a.</title>
        <authorList>
            <consortium name="The Broad Institute Genome Sequencing Platform"/>
            <person name="Ma L.-J."/>
            <person name="Gale L.R."/>
            <person name="Schwartz D.C."/>
            <person name="Zhou S."/>
            <person name="Corby-Kistler H."/>
            <person name="Young S.K."/>
            <person name="Zeng Q."/>
            <person name="Gargeya S."/>
            <person name="Fitzgerald M."/>
            <person name="Haas B."/>
            <person name="Abouelleil A."/>
            <person name="Alvarado L."/>
            <person name="Arachchi H.M."/>
            <person name="Berlin A."/>
            <person name="Brown A."/>
            <person name="Chapman S.B."/>
            <person name="Chen Z."/>
            <person name="Dunbar C."/>
            <person name="Freedman E."/>
            <person name="Gearin G."/>
            <person name="Gellesch M."/>
            <person name="Goldberg J."/>
            <person name="Griggs A."/>
            <person name="Gujja S."/>
            <person name="Heiman D."/>
            <person name="Howarth C."/>
            <person name="Larson L."/>
            <person name="Lui A."/>
            <person name="MacDonald P.J.P."/>
            <person name="Mehta T."/>
            <person name="Montmayeur A."/>
            <person name="Murphy C."/>
            <person name="Neiman D."/>
            <person name="Pearson M."/>
            <person name="Priest M."/>
            <person name="Roberts A."/>
            <person name="Saif S."/>
            <person name="Shea T."/>
            <person name="Shenoy N."/>
            <person name="Sisk P."/>
            <person name="Stolte C."/>
            <person name="Sykes S."/>
            <person name="Wortman J."/>
            <person name="Nusbaum C."/>
            <person name="Birren B."/>
        </authorList>
    </citation>
    <scope>NUCLEOTIDE SEQUENCE [LARGE SCALE GENOMIC DNA]</scope>
    <source>
        <strain evidence="11">FOSC 3-a</strain>
    </source>
</reference>
<accession>W9HPM1</accession>
<keyword evidence="3 5" id="KW-0378">Hydrolase</keyword>
<dbReference type="InterPro" id="IPR023827">
    <property type="entry name" value="Peptidase_S8_Asp-AS"/>
</dbReference>
<dbReference type="CDD" id="cd00306">
    <property type="entry name" value="Peptidases_S8_S53"/>
    <property type="match status" value="1"/>
</dbReference>
<dbReference type="InterPro" id="IPR015500">
    <property type="entry name" value="Peptidase_S8_subtilisin-rel"/>
</dbReference>
<evidence type="ECO:0000256" key="7">
    <source>
        <dbReference type="SAM" id="Phobius"/>
    </source>
</evidence>
<evidence type="ECO:0000313" key="10">
    <source>
        <dbReference type="EMBL" id="EWY82809.1"/>
    </source>
</evidence>
<feature type="domain" description="DUF7580" evidence="9">
    <location>
        <begin position="212"/>
        <end position="549"/>
    </location>
</feature>
<dbReference type="PROSITE" id="PS00138">
    <property type="entry name" value="SUBTILASE_SER"/>
    <property type="match status" value="1"/>
</dbReference>
<keyword evidence="4 5" id="KW-0720">Serine protease</keyword>
<dbReference type="Gene3D" id="3.40.50.200">
    <property type="entry name" value="Peptidase S8/S53 domain"/>
    <property type="match status" value="1"/>
</dbReference>
<dbReference type="OrthoDB" id="206201at2759"/>
<evidence type="ECO:0000256" key="2">
    <source>
        <dbReference type="ARBA" id="ARBA00022670"/>
    </source>
</evidence>
<dbReference type="EMBL" id="JH717848">
    <property type="protein sequence ID" value="EWY82809.1"/>
    <property type="molecule type" value="Genomic_DNA"/>
</dbReference>
<dbReference type="GO" id="GO:0004252">
    <property type="term" value="F:serine-type endopeptidase activity"/>
    <property type="evidence" value="ECO:0007669"/>
    <property type="project" value="UniProtKB-UniRule"/>
</dbReference>
<dbReference type="SUPFAM" id="SSF52743">
    <property type="entry name" value="Subtilisin-like"/>
    <property type="match status" value="1"/>
</dbReference>
<dbReference type="HOGENOM" id="CLU_310801_0_0_1"/>
<dbReference type="AlphaFoldDB" id="W9HPM1"/>
<feature type="active site" description="Charge relay system" evidence="5">
    <location>
        <position position="859"/>
    </location>
</feature>
<dbReference type="InterPro" id="IPR036852">
    <property type="entry name" value="Peptidase_S8/S53_dom_sf"/>
</dbReference>
<evidence type="ECO:0000256" key="5">
    <source>
        <dbReference type="PROSITE-ProRule" id="PRU01240"/>
    </source>
</evidence>
<evidence type="ECO:0000256" key="6">
    <source>
        <dbReference type="RuleBase" id="RU003355"/>
    </source>
</evidence>
<dbReference type="GO" id="GO:0006508">
    <property type="term" value="P:proteolysis"/>
    <property type="evidence" value="ECO:0007669"/>
    <property type="project" value="UniProtKB-KW"/>
</dbReference>
<dbReference type="Pfam" id="PF00082">
    <property type="entry name" value="Peptidase_S8"/>
    <property type="match status" value="1"/>
</dbReference>
<dbReference type="PROSITE" id="PS00136">
    <property type="entry name" value="SUBTILASE_ASP"/>
    <property type="match status" value="1"/>
</dbReference>
<evidence type="ECO:0000256" key="3">
    <source>
        <dbReference type="ARBA" id="ARBA00022801"/>
    </source>
</evidence>
<dbReference type="InterPro" id="IPR056002">
    <property type="entry name" value="DUF7580"/>
</dbReference>
<dbReference type="PANTHER" id="PTHR43806">
    <property type="entry name" value="PEPTIDASE S8"/>
    <property type="match status" value="1"/>
</dbReference>
<dbReference type="InterPro" id="IPR000209">
    <property type="entry name" value="Peptidase_S8/S53_dom"/>
</dbReference>
<keyword evidence="7" id="KW-1133">Transmembrane helix</keyword>
<dbReference type="InterPro" id="IPR023828">
    <property type="entry name" value="Peptidase_S8_Ser-AS"/>
</dbReference>
<dbReference type="PROSITE" id="PS51892">
    <property type="entry name" value="SUBTILASE"/>
    <property type="match status" value="1"/>
</dbReference>
<evidence type="ECO:0000256" key="1">
    <source>
        <dbReference type="ARBA" id="ARBA00011073"/>
    </source>
</evidence>
<protein>
    <submittedName>
        <fullName evidence="10">Uncharacterized protein</fullName>
    </submittedName>
</protein>
<keyword evidence="7" id="KW-0812">Transmembrane</keyword>
<gene>
    <name evidence="10" type="ORF">FOYG_14898</name>
</gene>